<protein>
    <submittedName>
        <fullName evidence="2">Uncharacterized protein</fullName>
    </submittedName>
</protein>
<feature type="transmembrane region" description="Helical" evidence="1">
    <location>
        <begin position="5"/>
        <end position="28"/>
    </location>
</feature>
<dbReference type="RefSeq" id="WP_207599017.1">
    <property type="nucleotide sequence ID" value="NZ_JAFNJU010000003.1"/>
</dbReference>
<keyword evidence="1" id="KW-1133">Transmembrane helix</keyword>
<evidence type="ECO:0000313" key="2">
    <source>
        <dbReference type="EMBL" id="MBO1264508.1"/>
    </source>
</evidence>
<comment type="caution">
    <text evidence="2">The sequence shown here is derived from an EMBL/GenBank/DDBJ whole genome shotgun (WGS) entry which is preliminary data.</text>
</comment>
<proteinExistence type="predicted"/>
<keyword evidence="1" id="KW-0812">Transmembrane</keyword>
<gene>
    <name evidence="2" type="ORF">J3A84_05570</name>
</gene>
<evidence type="ECO:0000313" key="3">
    <source>
        <dbReference type="Proteomes" id="UP000664218"/>
    </source>
</evidence>
<organism evidence="2 3">
    <name type="scientific">Proteiniclasticum aestuarii</name>
    <dbReference type="NCBI Taxonomy" id="2817862"/>
    <lineage>
        <taxon>Bacteria</taxon>
        <taxon>Bacillati</taxon>
        <taxon>Bacillota</taxon>
        <taxon>Clostridia</taxon>
        <taxon>Eubacteriales</taxon>
        <taxon>Clostridiaceae</taxon>
        <taxon>Proteiniclasticum</taxon>
    </lineage>
</organism>
<accession>A0A939KIU5</accession>
<dbReference type="Proteomes" id="UP000664218">
    <property type="component" value="Unassembled WGS sequence"/>
</dbReference>
<dbReference type="EMBL" id="JAFNJU010000003">
    <property type="protein sequence ID" value="MBO1264508.1"/>
    <property type="molecule type" value="Genomic_DNA"/>
</dbReference>
<dbReference type="AlphaFoldDB" id="A0A939KIU5"/>
<keyword evidence="3" id="KW-1185">Reference proteome</keyword>
<reference evidence="2" key="1">
    <citation type="submission" date="2021-03" db="EMBL/GenBank/DDBJ databases">
        <title>Proteiniclasticum marinus sp. nov., isolated from tidal flat sediment.</title>
        <authorList>
            <person name="Namirimu T."/>
            <person name="Yang J.-A."/>
            <person name="Yang S.-H."/>
            <person name="Kim Y.-J."/>
            <person name="Kwon K.K."/>
        </authorList>
    </citation>
    <scope>NUCLEOTIDE SEQUENCE</scope>
    <source>
        <strain evidence="2">SCR006</strain>
    </source>
</reference>
<evidence type="ECO:0000256" key="1">
    <source>
        <dbReference type="SAM" id="Phobius"/>
    </source>
</evidence>
<sequence length="296" mass="34882">MKKRILITVIVTIIITFSIFYLLGYGFLSPSAEQATASLNNQSKGYKINENLYHIKLEEVIRETEPTEIIIDVPEFNINYSFFAEGTKMQTKYTYRRLMKGNVQKSYKIINEEVVTEMSPRYFFRGTLEGNDNKDFINLRMLELEREGETRLLEAKGPTPDFDKDNYWDESVLYLDGERIIEFEFGESRFLETPSLDFLLYYAEVLEVEMHVEEIKKAYETVVNNGNDYRSSEIIAGIKDGKFIIWFENVHSFFDSDFIEARLFKRMSKSTAFQEKYYPDPMVLYEKYKDAAIVRP</sequence>
<keyword evidence="1" id="KW-0472">Membrane</keyword>
<name>A0A939KIU5_9CLOT</name>